<reference evidence="1" key="1">
    <citation type="submission" date="2022-10" db="EMBL/GenBank/DDBJ databases">
        <title>Complete Genome of Trichothecium roseum strain YXFP-22015, a Plant Pathogen Isolated from Citrus.</title>
        <authorList>
            <person name="Wang Y."/>
            <person name="Zhu L."/>
        </authorList>
    </citation>
    <scope>NUCLEOTIDE SEQUENCE</scope>
    <source>
        <strain evidence="1">YXFP-22015</strain>
    </source>
</reference>
<dbReference type="EMBL" id="CM047941">
    <property type="protein sequence ID" value="KAI9902487.1"/>
    <property type="molecule type" value="Genomic_DNA"/>
</dbReference>
<dbReference type="Proteomes" id="UP001163324">
    <property type="component" value="Chromosome 2"/>
</dbReference>
<organism evidence="1 2">
    <name type="scientific">Trichothecium roseum</name>
    <dbReference type="NCBI Taxonomy" id="47278"/>
    <lineage>
        <taxon>Eukaryota</taxon>
        <taxon>Fungi</taxon>
        <taxon>Dikarya</taxon>
        <taxon>Ascomycota</taxon>
        <taxon>Pezizomycotina</taxon>
        <taxon>Sordariomycetes</taxon>
        <taxon>Hypocreomycetidae</taxon>
        <taxon>Hypocreales</taxon>
        <taxon>Hypocreales incertae sedis</taxon>
        <taxon>Trichothecium</taxon>
    </lineage>
</organism>
<keyword evidence="2" id="KW-1185">Reference proteome</keyword>
<evidence type="ECO:0000313" key="1">
    <source>
        <dbReference type="EMBL" id="KAI9902487.1"/>
    </source>
</evidence>
<proteinExistence type="predicted"/>
<accession>A0ACC0V7V5</accession>
<sequence>MSEKRVRFSSENTHYGFPEEAFDISMLPDIDTNFIDPEDLSAFERALQAPDPLQSPTAEESTTSLRRSSSIDITKRSSLYAGDEDVSGAASTSGAAGGGLQTPTFITAQNDWAPVNAQVYKNKRGSKRRRKRAQSAVEGLLGTRTKDETREGHLYQVSKWPLLIFVFAWLGGLAIAYFSTRWYIFIYEQFFTWRGQRQQLRNHMRQTFNYRDWVAAAKELDKYLGRQAWKEENNFAYYDSRTVKRVWNQMRDTRLKAEEAEGKDAPGDSANELRALVEACMKNNFAGVENARLYSQTYYGTKNLVQNFVDECEKSLKFLLETKQLSQDEKRNLFKHVNANYGRTALCFSGGAAFAYYHIGVARALLDADQLPDVITGTSGGALVASLIATRTNEELKHLLVPALSEKINACREGITTWLPRWWKTGARFDSVDWAERCSWWSHGSMTFREAYERTGRILNVSCVPADPHSPTILCNYLTSPDCVIWSAVLASAAVPGILNPVVLMTKTRDGTLMPYSFGHKWKDGSLRTDIPIKALNTHFNVNFTIVSQVNPHINLFFFSSRGSVGHPVTHRKGRGWRGGYLMSAFEHYLKLDMNKWLKFIRHAELLPRPLGQDWSQLWLQQFSGTITIWPKSIPSDFYHILTDPDPMRLARMIHEGQQSAFPKLKFIANRLKQERLVEQGRRKTRPWARRGSLQTIMSEEDLRSLLVNEVGAGVTTEDETEIEDKIGSEDGTTAVIEEEDEYSEGSQEQRE</sequence>
<comment type="caution">
    <text evidence="1">The sequence shown here is derived from an EMBL/GenBank/DDBJ whole genome shotgun (WGS) entry which is preliminary data.</text>
</comment>
<gene>
    <name evidence="1" type="ORF">N3K66_001839</name>
</gene>
<protein>
    <submittedName>
        <fullName evidence="1">Uncharacterized protein</fullName>
    </submittedName>
</protein>
<evidence type="ECO:0000313" key="2">
    <source>
        <dbReference type="Proteomes" id="UP001163324"/>
    </source>
</evidence>
<name>A0ACC0V7V5_9HYPO</name>